<feature type="transmembrane region" description="Helical" evidence="2">
    <location>
        <begin position="52"/>
        <end position="73"/>
    </location>
</feature>
<dbReference type="InterPro" id="IPR021235">
    <property type="entry name" value="DUF2637"/>
</dbReference>
<sequence length="296" mass="30831">MSTLTDRAESDAERAKAHRFFWRWLIGATALTLLGNAAHALLAYIPPTLIRLSVYLIPPLIALISIHAVTVLARVGKMHRARSAASWRDAGGTAILAVSVTASLALIAAVLSYSGLLGVALAGGLSPRLAWLFPLTIDAGIAVSSVALVVLRPLSGADERAMRLAQRAAQPQVSKVPVPPTAPRQAPSTAPTTAPLAPRPASPGAPAAPRPAPSSAPQVAPDAPNPTPETVALAERIVESKAVRQPVAVVARILELAESESRKNIVAERAGVHHSVVTKVLSEAESQRRHGLQAVS</sequence>
<dbReference type="AlphaFoldDB" id="A0A7V8RU65"/>
<evidence type="ECO:0000256" key="1">
    <source>
        <dbReference type="SAM" id="MobiDB-lite"/>
    </source>
</evidence>
<feature type="compositionally biased region" description="Low complexity" evidence="1">
    <location>
        <begin position="183"/>
        <end position="196"/>
    </location>
</feature>
<feature type="region of interest" description="Disordered" evidence="1">
    <location>
        <begin position="162"/>
        <end position="228"/>
    </location>
</feature>
<proteinExistence type="predicted"/>
<feature type="transmembrane region" description="Helical" evidence="2">
    <location>
        <begin position="94"/>
        <end position="123"/>
    </location>
</feature>
<dbReference type="Proteomes" id="UP000037962">
    <property type="component" value="Unassembled WGS sequence"/>
</dbReference>
<feature type="transmembrane region" description="Helical" evidence="2">
    <location>
        <begin position="129"/>
        <end position="151"/>
    </location>
</feature>
<dbReference type="Pfam" id="PF10935">
    <property type="entry name" value="DUF2637"/>
    <property type="match status" value="1"/>
</dbReference>
<dbReference type="Proteomes" id="UP000037843">
    <property type="component" value="Unassembled WGS sequence"/>
</dbReference>
<organism evidence="3 5">
    <name type="scientific">Mycobacteroides immunogenum</name>
    <dbReference type="NCBI Taxonomy" id="83262"/>
    <lineage>
        <taxon>Bacteria</taxon>
        <taxon>Bacillati</taxon>
        <taxon>Actinomycetota</taxon>
        <taxon>Actinomycetes</taxon>
        <taxon>Mycobacteriales</taxon>
        <taxon>Mycobacteriaceae</taxon>
        <taxon>Mycobacteroides</taxon>
    </lineage>
</organism>
<evidence type="ECO:0000313" key="3">
    <source>
        <dbReference type="EMBL" id="KPG02321.1"/>
    </source>
</evidence>
<evidence type="ECO:0000256" key="2">
    <source>
        <dbReference type="SAM" id="Phobius"/>
    </source>
</evidence>
<keyword evidence="6" id="KW-1185">Reference proteome</keyword>
<dbReference type="EMBL" id="LJFO01000033">
    <property type="protein sequence ID" value="KPG02321.1"/>
    <property type="molecule type" value="Genomic_DNA"/>
</dbReference>
<evidence type="ECO:0008006" key="7">
    <source>
        <dbReference type="Google" id="ProtNLM"/>
    </source>
</evidence>
<dbReference type="KEGG" id="miz:BAB75_01880"/>
<accession>A0A7V8RU65</accession>
<evidence type="ECO:0000313" key="5">
    <source>
        <dbReference type="Proteomes" id="UP000037843"/>
    </source>
</evidence>
<dbReference type="EMBL" id="LJFS01000081">
    <property type="protein sequence ID" value="KPG20280.1"/>
    <property type="molecule type" value="Genomic_DNA"/>
</dbReference>
<comment type="caution">
    <text evidence="3">The sequence shown here is derived from an EMBL/GenBank/DDBJ whole genome shotgun (WGS) entry which is preliminary data.</text>
</comment>
<evidence type="ECO:0000313" key="4">
    <source>
        <dbReference type="EMBL" id="KPG20280.1"/>
    </source>
</evidence>
<keyword evidence="2" id="KW-0812">Transmembrane</keyword>
<dbReference type="GeneID" id="45762653"/>
<keyword evidence="2" id="KW-1133">Transmembrane helix</keyword>
<protein>
    <recommendedName>
        <fullName evidence="7">DUF2637 domain-containing protein</fullName>
    </recommendedName>
</protein>
<gene>
    <name evidence="3" type="ORF">AN908_28105</name>
    <name evidence="4" type="ORF">AN912_30180</name>
</gene>
<name>A0A7V8RU65_9MYCO</name>
<reference evidence="5 6" key="1">
    <citation type="submission" date="2015-09" db="EMBL/GenBank/DDBJ databases">
        <title>Genome Sequences of Mycobacterium immunogenum Isolates, Recuperated from a Chloraminated Drinking Water Distribution System Simulator Subjected to Episodes of Nitrification.</title>
        <authorList>
            <person name="Gomez-Alvarez V."/>
            <person name="Revetta R.P."/>
        </authorList>
    </citation>
    <scope>NUCLEOTIDE SEQUENCE [LARGE SCALE GENOMIC DNA]</scope>
    <source>
        <strain evidence="3 5">H008</strain>
        <strain evidence="4 6">H076</strain>
    </source>
</reference>
<evidence type="ECO:0000313" key="6">
    <source>
        <dbReference type="Proteomes" id="UP000037962"/>
    </source>
</evidence>
<feature type="compositionally biased region" description="Pro residues" evidence="1">
    <location>
        <begin position="197"/>
        <end position="214"/>
    </location>
</feature>
<dbReference type="RefSeq" id="WP_043080543.1">
    <property type="nucleotide sequence ID" value="NZ_CP011530.1"/>
</dbReference>
<feature type="transmembrane region" description="Helical" evidence="2">
    <location>
        <begin position="21"/>
        <end position="46"/>
    </location>
</feature>
<keyword evidence="2" id="KW-0472">Membrane</keyword>